<dbReference type="AlphaFoldDB" id="A0A1M6Q2X4"/>
<dbReference type="STRING" id="1121301.SAMN02745912_02403"/>
<sequence>MFTRKRHRRAAKSHRKVFAYTYIILLISLLLIIYGFVLVDRKIKPTVLTIAEIKAKEIASKAINESIRDKITDDIRYQDLYFIRTDSEGNITFMQANTIMMNKVASDVALTIQNRIRSTETASIRVPLGNIFGSQLLAQYGPKINIKVTPIGRVNVDFFTEFQQSGINQTRHKIYLAVNTQVKTIVPFISKNIDVQSTVPIAESIIVGRVPNNYINVPEEEFMNVVPSGSE</sequence>
<evidence type="ECO:0000313" key="3">
    <source>
        <dbReference type="Proteomes" id="UP000184465"/>
    </source>
</evidence>
<keyword evidence="1" id="KW-0812">Transmembrane</keyword>
<gene>
    <name evidence="2" type="ORF">SAMN02745912_02403</name>
</gene>
<name>A0A1M6Q2X4_PARC5</name>
<reference evidence="3" key="1">
    <citation type="submission" date="2016-11" db="EMBL/GenBank/DDBJ databases">
        <authorList>
            <person name="Varghese N."/>
            <person name="Submissions S."/>
        </authorList>
    </citation>
    <scope>NUCLEOTIDE SEQUENCE [LARGE SCALE GENOMIC DNA]</scope>
    <source>
        <strain evidence="3">DSM 15212 / CIP 107654 / DViRD3</strain>
    </source>
</reference>
<keyword evidence="1" id="KW-1133">Transmembrane helix</keyword>
<feature type="transmembrane region" description="Helical" evidence="1">
    <location>
        <begin position="20"/>
        <end position="39"/>
    </location>
</feature>
<dbReference type="PIRSF" id="PIRSF021383">
    <property type="entry name" value="YunB"/>
    <property type="match status" value="1"/>
</dbReference>
<dbReference type="InterPro" id="IPR014197">
    <property type="entry name" value="Sporulation_prot_YunB"/>
</dbReference>
<organism evidence="2 3">
    <name type="scientific">Paramaledivibacter caminithermalis (strain DSM 15212 / CIP 107654 / DViRD3)</name>
    <name type="common">Clostridium caminithermale</name>
    <dbReference type="NCBI Taxonomy" id="1121301"/>
    <lineage>
        <taxon>Bacteria</taxon>
        <taxon>Bacillati</taxon>
        <taxon>Bacillota</taxon>
        <taxon>Clostridia</taxon>
        <taxon>Peptostreptococcales</taxon>
        <taxon>Caminicellaceae</taxon>
        <taxon>Paramaledivibacter</taxon>
    </lineage>
</organism>
<evidence type="ECO:0000313" key="2">
    <source>
        <dbReference type="EMBL" id="SHK14456.1"/>
    </source>
</evidence>
<evidence type="ECO:0000256" key="1">
    <source>
        <dbReference type="SAM" id="Phobius"/>
    </source>
</evidence>
<dbReference type="NCBIfam" id="TIGR02832">
    <property type="entry name" value="spo_yunB"/>
    <property type="match status" value="1"/>
</dbReference>
<dbReference type="EMBL" id="FRAG01000029">
    <property type="protein sequence ID" value="SHK14456.1"/>
    <property type="molecule type" value="Genomic_DNA"/>
</dbReference>
<accession>A0A1M6Q2X4</accession>
<proteinExistence type="predicted"/>
<protein>
    <submittedName>
        <fullName evidence="2">Sporulation protein YunB</fullName>
    </submittedName>
</protein>
<dbReference type="Pfam" id="PF09560">
    <property type="entry name" value="Spore_YunB"/>
    <property type="match status" value="1"/>
</dbReference>
<dbReference type="OrthoDB" id="1649278at2"/>
<dbReference type="Proteomes" id="UP000184465">
    <property type="component" value="Unassembled WGS sequence"/>
</dbReference>
<keyword evidence="3" id="KW-1185">Reference proteome</keyword>
<keyword evidence="1" id="KW-0472">Membrane</keyword>
<dbReference type="RefSeq" id="WP_073150269.1">
    <property type="nucleotide sequence ID" value="NZ_FRAG01000029.1"/>
</dbReference>